<evidence type="ECO:0000313" key="1">
    <source>
        <dbReference type="EMBL" id="PHM28407.1"/>
    </source>
</evidence>
<protein>
    <submittedName>
        <fullName evidence="1">Uncharacterized protein</fullName>
    </submittedName>
</protein>
<dbReference type="EMBL" id="NIBS01000005">
    <property type="protein sequence ID" value="PHM28407.1"/>
    <property type="molecule type" value="Genomic_DNA"/>
</dbReference>
<reference evidence="1 2" key="1">
    <citation type="journal article" date="2017" name="Nat. Microbiol.">
        <title>Natural product diversity associated with the nematode symbionts Photorhabdus and Xenorhabdus.</title>
        <authorList>
            <person name="Tobias N.J."/>
            <person name="Wolff H."/>
            <person name="Djahanschiri B."/>
            <person name="Grundmann F."/>
            <person name="Kronenwerth M."/>
            <person name="Shi Y.M."/>
            <person name="Simonyi S."/>
            <person name="Grun P."/>
            <person name="Shapiro-Ilan D."/>
            <person name="Pidot S.J."/>
            <person name="Stinear T.P."/>
            <person name="Ebersberger I."/>
            <person name="Bode H.B."/>
        </authorList>
    </citation>
    <scope>NUCLEOTIDE SEQUENCE [LARGE SCALE GENOMIC DNA]</scope>
    <source>
        <strain evidence="1 2">DSM 16342</strain>
    </source>
</reference>
<sequence length="342" mass="37846">MRFDSLTSQLRDEFDESKLPDFRYSHQLRMTHPSAANIDFQAIADALDCHRDFYGAGIIYSDGLSKRYLVRPSKRRRNQTTSELTHIIIFNLEAETVAPEVELKKTVSEPSLVWEIGSTALSCGSALAFIAVEFLSAAAVPVTMGTSSVVTVLAYSGAAASSLQCGNGIYRVYQLTSNGEEGIEHVAWLDSQDWYVATTTMLDITSLASGSAALKEAYHTYRIMKSTSSRNASEWLKNMPRHERKRLTEEIIRHNNPGISNQAIKDAIRRGKYPKHYPTEEIHRTLRNHLINSLSAGGGFLGSGMTGSIRNPENIAKSVNYAIGAIFSIVDEKPAGYLQNGY</sequence>
<comment type="caution">
    <text evidence="1">The sequence shown here is derived from an EMBL/GenBank/DDBJ whole genome shotgun (WGS) entry which is preliminary data.</text>
</comment>
<dbReference type="AlphaFoldDB" id="A0A2D0J217"/>
<organism evidence="1 2">
    <name type="scientific">Xenorhabdus budapestensis</name>
    <dbReference type="NCBI Taxonomy" id="290110"/>
    <lineage>
        <taxon>Bacteria</taxon>
        <taxon>Pseudomonadati</taxon>
        <taxon>Pseudomonadota</taxon>
        <taxon>Gammaproteobacteria</taxon>
        <taxon>Enterobacterales</taxon>
        <taxon>Morganellaceae</taxon>
        <taxon>Xenorhabdus</taxon>
    </lineage>
</organism>
<evidence type="ECO:0000313" key="2">
    <source>
        <dbReference type="Proteomes" id="UP000225833"/>
    </source>
</evidence>
<accession>A0A2D0J217</accession>
<name>A0A2D0J217_XENBU</name>
<dbReference type="Proteomes" id="UP000225833">
    <property type="component" value="Unassembled WGS sequence"/>
</dbReference>
<gene>
    <name evidence="1" type="ORF">Xbud_01416</name>
</gene>
<proteinExistence type="predicted"/>
<dbReference type="OrthoDB" id="6828104at2"/>
<dbReference type="RefSeq" id="WP_099135390.1">
    <property type="nucleotide sequence ID" value="NZ_CAWNNJ010000119.1"/>
</dbReference>